<evidence type="ECO:0000313" key="3">
    <source>
        <dbReference type="RefSeq" id="XP_014676731.1"/>
    </source>
</evidence>
<dbReference type="Proteomes" id="UP000695022">
    <property type="component" value="Unplaced"/>
</dbReference>
<accession>A0ABM1EX10</accession>
<evidence type="ECO:0000313" key="4">
    <source>
        <dbReference type="RefSeq" id="XP_014676732.1"/>
    </source>
</evidence>
<sequence>MEPQPAGADERRPPRSKAAKDYGHITEMIFALPVMQMHLKSEHLQTESEPNLTLQKPLVECSFVTEFEDHILVAVDAESIFFLHDLVTSYIKEKERDVGGASMRSSQVGGSFDAERRSKISNPTELLKQDWREFVCNTWHLEPTVRIMSWGR</sequence>
<gene>
    <name evidence="3 4" type="primary">LOC106816622</name>
</gene>
<dbReference type="PANTHER" id="PTHR31640:SF1">
    <property type="entry name" value="BRIDGE-LIKE LIPID TRANSFER PROTEIN FAMILY MEMBER 1"/>
    <property type="match status" value="1"/>
</dbReference>
<organism evidence="2 3">
    <name type="scientific">Priapulus caudatus</name>
    <name type="common">Priapulid worm</name>
    <dbReference type="NCBI Taxonomy" id="37621"/>
    <lineage>
        <taxon>Eukaryota</taxon>
        <taxon>Metazoa</taxon>
        <taxon>Ecdysozoa</taxon>
        <taxon>Scalidophora</taxon>
        <taxon>Priapulida</taxon>
        <taxon>Priapulimorpha</taxon>
        <taxon>Priapulimorphida</taxon>
        <taxon>Priapulidae</taxon>
        <taxon>Priapulus</taxon>
    </lineage>
</organism>
<dbReference type="RefSeq" id="XP_014676732.1">
    <property type="nucleotide sequence ID" value="XM_014821246.1"/>
</dbReference>
<dbReference type="Pfam" id="PF25040">
    <property type="entry name" value="BLTP1_C"/>
    <property type="match status" value="1"/>
</dbReference>
<reference evidence="3 4" key="1">
    <citation type="submission" date="2025-05" db="UniProtKB">
        <authorList>
            <consortium name="RefSeq"/>
        </authorList>
    </citation>
    <scope>IDENTIFICATION</scope>
</reference>
<dbReference type="PANTHER" id="PTHR31640">
    <property type="entry name" value="TRANSMEMBRANE PROTEIN KIAA1109"/>
    <property type="match status" value="1"/>
</dbReference>
<dbReference type="InterPro" id="IPR056742">
    <property type="entry name" value="BLTP1_C"/>
</dbReference>
<dbReference type="RefSeq" id="XP_014676731.1">
    <property type="nucleotide sequence ID" value="XM_014821245.1"/>
</dbReference>
<name>A0ABM1EX10_PRICU</name>
<feature type="domain" description="Bridge-like lipid transfer protein family member 1 C-terminal" evidence="1">
    <location>
        <begin position="19"/>
        <end position="150"/>
    </location>
</feature>
<protein>
    <submittedName>
        <fullName evidence="3 4">Uncharacterized protein KIAA1109-like</fullName>
    </submittedName>
</protein>
<dbReference type="GeneID" id="106816622"/>
<evidence type="ECO:0000313" key="2">
    <source>
        <dbReference type="Proteomes" id="UP000695022"/>
    </source>
</evidence>
<keyword evidence="2" id="KW-1185">Reference proteome</keyword>
<proteinExistence type="predicted"/>
<evidence type="ECO:0000259" key="1">
    <source>
        <dbReference type="Pfam" id="PF25040"/>
    </source>
</evidence>
<dbReference type="InterPro" id="IPR033616">
    <property type="entry name" value="BLTP1"/>
</dbReference>